<sequence>MIRIFYPKNHYNKKHRGELFPLLKAFVKGSLFADIDRIAMYGVSENEYQFVNTIAECDLAILTMSWNYYQRSKQLLLAENFIKEVEKFNKKVFTHTTGDFGVAIPYYKNCIVVRPNGYVSKLPENHVGIPIFIGDPLKNNKFESKPLFEESINMPLIGFCGQTNASLLNAFKEIGRVFYRNLKYYLKLSIHSPQKIMSSSYLRGQTLKIIKKSNLLSTNFIERKKYRAGVKTSEERTKTTNEFYNNIYNTMYTVCVRGGGNFSVRLYETLAMGRIPILINTEGFMPLADTINWKNHVVWVEENELNTLPDKVLEFHSNRSFKEKEQLMEQNRLLWETHLCFGGYFKILFENIEL</sequence>
<accession>A0A3D9RZS8</accession>
<dbReference type="Proteomes" id="UP000256429">
    <property type="component" value="Unassembled WGS sequence"/>
</dbReference>
<reference evidence="1 2" key="1">
    <citation type="submission" date="2018-08" db="EMBL/GenBank/DDBJ databases">
        <title>Genomic Encyclopedia of Type Strains, Phase III (KMG-III): the genomes of soil and plant-associated and newly described type strains.</title>
        <authorList>
            <person name="Whitman W."/>
        </authorList>
    </citation>
    <scope>NUCLEOTIDE SEQUENCE [LARGE SCALE GENOMIC DNA]</scope>
    <source>
        <strain evidence="1 2">325-5</strain>
    </source>
</reference>
<protein>
    <submittedName>
        <fullName evidence="1">Exostosin family protein</fullName>
    </submittedName>
</protein>
<organism evidence="1 2">
    <name type="scientific">Lutibacter oceani</name>
    <dbReference type="NCBI Taxonomy" id="1853311"/>
    <lineage>
        <taxon>Bacteria</taxon>
        <taxon>Pseudomonadati</taxon>
        <taxon>Bacteroidota</taxon>
        <taxon>Flavobacteriia</taxon>
        <taxon>Flavobacteriales</taxon>
        <taxon>Flavobacteriaceae</taxon>
        <taxon>Lutibacter</taxon>
    </lineage>
</organism>
<dbReference type="OrthoDB" id="1416011at2"/>
<proteinExistence type="predicted"/>
<dbReference type="EMBL" id="QTTQ01000010">
    <property type="protein sequence ID" value="REE81982.1"/>
    <property type="molecule type" value="Genomic_DNA"/>
</dbReference>
<evidence type="ECO:0000313" key="2">
    <source>
        <dbReference type="Proteomes" id="UP000256429"/>
    </source>
</evidence>
<name>A0A3D9RZS8_9FLAO</name>
<dbReference type="RefSeq" id="WP_115879744.1">
    <property type="nucleotide sequence ID" value="NZ_QTTQ01000010.1"/>
</dbReference>
<dbReference type="AlphaFoldDB" id="A0A3D9RZS8"/>
<evidence type="ECO:0000313" key="1">
    <source>
        <dbReference type="EMBL" id="REE81982.1"/>
    </source>
</evidence>
<keyword evidence="2" id="KW-1185">Reference proteome</keyword>
<gene>
    <name evidence="1" type="ORF">BX611_1525</name>
</gene>
<comment type="caution">
    <text evidence="1">The sequence shown here is derived from an EMBL/GenBank/DDBJ whole genome shotgun (WGS) entry which is preliminary data.</text>
</comment>